<keyword evidence="1" id="KW-0547">Nucleotide-binding</keyword>
<dbReference type="Proteomes" id="UP001519535">
    <property type="component" value="Unassembled WGS sequence"/>
</dbReference>
<name>A0ABS5RJR6_9MYCO</name>
<dbReference type="SMART" id="SM00382">
    <property type="entry name" value="AAA"/>
    <property type="match status" value="2"/>
</dbReference>
<feature type="domain" description="ABC transporter" evidence="4">
    <location>
        <begin position="353"/>
        <end position="554"/>
    </location>
</feature>
<organism evidence="5 6">
    <name type="scientific">Mycolicibacter acidiphilus</name>
    <dbReference type="NCBI Taxonomy" id="2835306"/>
    <lineage>
        <taxon>Bacteria</taxon>
        <taxon>Bacillati</taxon>
        <taxon>Actinomycetota</taxon>
        <taxon>Actinomycetes</taxon>
        <taxon>Mycobacteriales</taxon>
        <taxon>Mycobacteriaceae</taxon>
        <taxon>Mycolicibacter</taxon>
    </lineage>
</organism>
<dbReference type="InterPro" id="IPR051309">
    <property type="entry name" value="ABCF_ATPase"/>
</dbReference>
<evidence type="ECO:0000259" key="4">
    <source>
        <dbReference type="PROSITE" id="PS50893"/>
    </source>
</evidence>
<dbReference type="Pfam" id="PF00005">
    <property type="entry name" value="ABC_tran"/>
    <property type="match status" value="2"/>
</dbReference>
<dbReference type="PROSITE" id="PS00211">
    <property type="entry name" value="ABC_TRANSPORTER_1"/>
    <property type="match status" value="1"/>
</dbReference>
<sequence length="554" mass="59684">MTATLVAKNVAGGFAHRTLFERVDLTVAPGDVVGVVGANGAGKSTLLRILAGDLEPLDGTVHLAPADAFVGWLPQEHERVPGETVTGYIARRTGCAPATLAMDTAAAALADPDQADPGTDPADVYAAALDHWLATGAADLDERLPAVLADLGMDAQALPPESTLMTGLSGGQAARVGLAALLLSRFDIVLLDEPTNDLDLDGLARLEQFVAELRGGVVLVSHDREFLARSVTCVLELDLAQNTTTVFGGGYDSYLEERAVARRHRREQYEEFAEKKADLVARARIQREWSSQGVRNAMRKAPDNDKNRRRAQTESSEKQAQKVRQMESRIARLEEVVEPRKEWTLQFSIGSAPRSSSVVAALDNAVVRQGDFTLGPVSLQVDAGERIGIVGPNGAGKSTLLRLLLGRRQPDAGRVSLGANVAVGEIDQARAAFTGSARLVDRFEQWVPDFSTADVRTLLAKFGLAADHVERTVDELSPGERTRAGMALLQARGTNVLVLDEPTNHLDLPAIEQLEQALDSYDGALLLVTHDRRMLANVRLDRSWRVENGCVAEV</sequence>
<dbReference type="InterPro" id="IPR027417">
    <property type="entry name" value="P-loop_NTPase"/>
</dbReference>
<dbReference type="InterPro" id="IPR003439">
    <property type="entry name" value="ABC_transporter-like_ATP-bd"/>
</dbReference>
<evidence type="ECO:0000256" key="3">
    <source>
        <dbReference type="SAM" id="MobiDB-lite"/>
    </source>
</evidence>
<evidence type="ECO:0000313" key="6">
    <source>
        <dbReference type="Proteomes" id="UP001519535"/>
    </source>
</evidence>
<dbReference type="InterPro" id="IPR003593">
    <property type="entry name" value="AAA+_ATPase"/>
</dbReference>
<dbReference type="EMBL" id="JAHCLR010000021">
    <property type="protein sequence ID" value="MBS9534267.1"/>
    <property type="molecule type" value="Genomic_DNA"/>
</dbReference>
<feature type="compositionally biased region" description="Basic and acidic residues" evidence="3">
    <location>
        <begin position="300"/>
        <end position="324"/>
    </location>
</feature>
<comment type="caution">
    <text evidence="5">The sequence shown here is derived from an EMBL/GenBank/DDBJ whole genome shotgun (WGS) entry which is preliminary data.</text>
</comment>
<dbReference type="PROSITE" id="PS50893">
    <property type="entry name" value="ABC_TRANSPORTER_2"/>
    <property type="match status" value="2"/>
</dbReference>
<dbReference type="PANTHER" id="PTHR42855">
    <property type="entry name" value="ABC TRANSPORTER ATP-BINDING SUBUNIT"/>
    <property type="match status" value="1"/>
</dbReference>
<evidence type="ECO:0000313" key="5">
    <source>
        <dbReference type="EMBL" id="MBS9534267.1"/>
    </source>
</evidence>
<dbReference type="PANTHER" id="PTHR42855:SF1">
    <property type="entry name" value="ABC TRANSPORTER DOMAIN-CONTAINING PROTEIN"/>
    <property type="match status" value="1"/>
</dbReference>
<dbReference type="Gene3D" id="3.40.50.300">
    <property type="entry name" value="P-loop containing nucleotide triphosphate hydrolases"/>
    <property type="match status" value="2"/>
</dbReference>
<accession>A0ABS5RJR6</accession>
<proteinExistence type="predicted"/>
<evidence type="ECO:0000256" key="2">
    <source>
        <dbReference type="ARBA" id="ARBA00022840"/>
    </source>
</evidence>
<dbReference type="CDD" id="cd03221">
    <property type="entry name" value="ABCF_EF-3"/>
    <property type="match status" value="2"/>
</dbReference>
<gene>
    <name evidence="5" type="ORF">KIH27_11780</name>
</gene>
<reference evidence="5 6" key="1">
    <citation type="submission" date="2021-05" db="EMBL/GenBank/DDBJ databases">
        <title>Mycobacterium acidophilum sp. nov., an extremely acid-tolerant member of the genus Mycobacterium.</title>
        <authorList>
            <person name="Xia J."/>
        </authorList>
    </citation>
    <scope>NUCLEOTIDE SEQUENCE [LARGE SCALE GENOMIC DNA]</scope>
    <source>
        <strain evidence="5 6">M1</strain>
    </source>
</reference>
<dbReference type="SUPFAM" id="SSF52540">
    <property type="entry name" value="P-loop containing nucleoside triphosphate hydrolases"/>
    <property type="match status" value="2"/>
</dbReference>
<dbReference type="GO" id="GO:0005524">
    <property type="term" value="F:ATP binding"/>
    <property type="evidence" value="ECO:0007669"/>
    <property type="project" value="UniProtKB-KW"/>
</dbReference>
<dbReference type="InterPro" id="IPR017871">
    <property type="entry name" value="ABC_transporter-like_CS"/>
</dbReference>
<keyword evidence="2 5" id="KW-0067">ATP-binding</keyword>
<feature type="region of interest" description="Disordered" evidence="3">
    <location>
        <begin position="291"/>
        <end position="324"/>
    </location>
</feature>
<feature type="domain" description="ABC transporter" evidence="4">
    <location>
        <begin position="5"/>
        <end position="273"/>
    </location>
</feature>
<keyword evidence="6" id="KW-1185">Reference proteome</keyword>
<evidence type="ECO:0000256" key="1">
    <source>
        <dbReference type="ARBA" id="ARBA00022741"/>
    </source>
</evidence>
<protein>
    <submittedName>
        <fullName evidence="5">ABC-F family ATP-binding cassette domain-containing protein</fullName>
    </submittedName>
</protein>
<dbReference type="RefSeq" id="WP_214093136.1">
    <property type="nucleotide sequence ID" value="NZ_JAHCLR010000021.1"/>
</dbReference>